<keyword evidence="2" id="KW-1185">Reference proteome</keyword>
<dbReference type="EMBL" id="JAPOHD010000001">
    <property type="protein sequence ID" value="MCY1718706.1"/>
    <property type="molecule type" value="Genomic_DNA"/>
</dbReference>
<evidence type="ECO:0000313" key="2">
    <source>
        <dbReference type="Proteomes" id="UP001145087"/>
    </source>
</evidence>
<sequence>MNTKRIFVKTRMTNVLEKAITNIKEWKEVKVGDKILLRGSTTFTPFERSARDHGDNTDNLKAYRIVVTKEPRRDGQLNAFTGEACNYSPIMTNNFDMADDHVVFFYNARGTQEREFDVLKNDFG</sequence>
<reference evidence="1" key="1">
    <citation type="submission" date="2022-11" db="EMBL/GenBank/DDBJ databases">
        <title>Marilongibacter aestuarii gen. nov., sp. nov., isolated from tidal flat sediment.</title>
        <authorList>
            <person name="Jiayan W."/>
        </authorList>
    </citation>
    <scope>NUCLEOTIDE SEQUENCE</scope>
    <source>
        <strain evidence="1">Z1-6</strain>
    </source>
</reference>
<organism evidence="1 2">
    <name type="scientific">Draconibacterium aestuarii</name>
    <dbReference type="NCBI Taxonomy" id="2998507"/>
    <lineage>
        <taxon>Bacteria</taxon>
        <taxon>Pseudomonadati</taxon>
        <taxon>Bacteroidota</taxon>
        <taxon>Bacteroidia</taxon>
        <taxon>Marinilabiliales</taxon>
        <taxon>Prolixibacteraceae</taxon>
        <taxon>Draconibacterium</taxon>
    </lineage>
</organism>
<protein>
    <submittedName>
        <fullName evidence="1">Uncharacterized protein</fullName>
    </submittedName>
</protein>
<dbReference type="AlphaFoldDB" id="A0A9X3F4B7"/>
<name>A0A9X3F4B7_9BACT</name>
<proteinExistence type="predicted"/>
<evidence type="ECO:0000313" key="1">
    <source>
        <dbReference type="EMBL" id="MCY1718706.1"/>
    </source>
</evidence>
<comment type="caution">
    <text evidence="1">The sequence shown here is derived from an EMBL/GenBank/DDBJ whole genome shotgun (WGS) entry which is preliminary data.</text>
</comment>
<accession>A0A9X3F4B7</accession>
<gene>
    <name evidence="1" type="ORF">OU798_00025</name>
</gene>
<dbReference type="RefSeq" id="WP_343331045.1">
    <property type="nucleotide sequence ID" value="NZ_JAPOHD010000001.1"/>
</dbReference>
<dbReference type="Proteomes" id="UP001145087">
    <property type="component" value="Unassembled WGS sequence"/>
</dbReference>